<dbReference type="GO" id="GO:0005886">
    <property type="term" value="C:plasma membrane"/>
    <property type="evidence" value="ECO:0007669"/>
    <property type="project" value="TreeGrafter"/>
</dbReference>
<keyword evidence="5 6" id="KW-0472">Membrane</keyword>
<feature type="transmembrane region" description="Helical" evidence="6">
    <location>
        <begin position="74"/>
        <end position="97"/>
    </location>
</feature>
<dbReference type="RefSeq" id="WP_021103582.1">
    <property type="nucleotide sequence ID" value="NZ_AOSS01000087.1"/>
</dbReference>
<keyword evidence="3 6" id="KW-0812">Transmembrane</keyword>
<comment type="caution">
    <text evidence="7">The sequence shown here is derived from an EMBL/GenBank/DDBJ whole genome shotgun (WGS) entry which is preliminary data.</text>
</comment>
<sequence>DGLWLSLLIGIVVALLIVILDVPTARLFGAQGQTAQFAAQYLQIAGWGVPAMLATMAVTGVLRGFQDTRTPLVATVIAFSANLVLDLVLVLGLGWGIRGSAAATLI</sequence>
<evidence type="ECO:0000256" key="1">
    <source>
        <dbReference type="ARBA" id="ARBA00004141"/>
    </source>
</evidence>
<protein>
    <recommendedName>
        <fullName evidence="9">MATE family efflux transporter</fullName>
    </recommendedName>
</protein>
<feature type="non-terminal residue" evidence="7">
    <location>
        <position position="1"/>
    </location>
</feature>
<dbReference type="GO" id="GO:0042910">
    <property type="term" value="F:xenobiotic transmembrane transporter activity"/>
    <property type="evidence" value="ECO:0007669"/>
    <property type="project" value="InterPro"/>
</dbReference>
<reference evidence="7 8" key="1">
    <citation type="journal article" date="2013" name="BMC Genomics">
        <title>Comparative genomics reveals distinct host-interacting traits of three major human-associated propionibacteria.</title>
        <authorList>
            <person name="Mak T.N."/>
            <person name="Schmid M."/>
            <person name="Brzuszkiewicz E."/>
            <person name="Zeng G."/>
            <person name="Meyer R."/>
            <person name="Sfanos K.S."/>
            <person name="Brinkmann V."/>
            <person name="Meyer T.F."/>
            <person name="Bruggemann H."/>
        </authorList>
    </citation>
    <scope>NUCLEOTIDE SEQUENCE [LARGE SCALE GENOMIC DNA]</scope>
    <source>
        <strain evidence="7 8">DSM 20700</strain>
    </source>
</reference>
<evidence type="ECO:0000256" key="5">
    <source>
        <dbReference type="ARBA" id="ARBA00023136"/>
    </source>
</evidence>
<proteinExistence type="inferred from homology"/>
<keyword evidence="4 6" id="KW-1133">Transmembrane helix</keyword>
<dbReference type="InterPro" id="IPR044644">
    <property type="entry name" value="DinF-like"/>
</dbReference>
<dbReference type="GO" id="GO:0015297">
    <property type="term" value="F:antiporter activity"/>
    <property type="evidence" value="ECO:0007669"/>
    <property type="project" value="InterPro"/>
</dbReference>
<comment type="similarity">
    <text evidence="2">Belongs to the multi antimicrobial extrusion (MATE) (TC 2.A.66.1) family.</text>
</comment>
<evidence type="ECO:0000256" key="4">
    <source>
        <dbReference type="ARBA" id="ARBA00022989"/>
    </source>
</evidence>
<dbReference type="PANTHER" id="PTHR42893:SF46">
    <property type="entry name" value="PROTEIN DETOXIFICATION 44, CHLOROPLASTIC"/>
    <property type="match status" value="1"/>
</dbReference>
<feature type="transmembrane region" description="Helical" evidence="6">
    <location>
        <begin position="6"/>
        <end position="29"/>
    </location>
</feature>
<accession>U1GL98</accession>
<dbReference type="EMBL" id="AOSS01000087">
    <property type="protein sequence ID" value="ERF57564.1"/>
    <property type="molecule type" value="Genomic_DNA"/>
</dbReference>
<name>U1GL98_9ACTN</name>
<dbReference type="InterPro" id="IPR002528">
    <property type="entry name" value="MATE_fam"/>
</dbReference>
<evidence type="ECO:0000256" key="6">
    <source>
        <dbReference type="SAM" id="Phobius"/>
    </source>
</evidence>
<dbReference type="Proteomes" id="UP000016307">
    <property type="component" value="Unassembled WGS sequence"/>
</dbReference>
<evidence type="ECO:0000256" key="2">
    <source>
        <dbReference type="ARBA" id="ARBA00010199"/>
    </source>
</evidence>
<organism evidence="7 8">
    <name type="scientific">Cutibacterium granulosum DSM 20700</name>
    <dbReference type="NCBI Taxonomy" id="1160719"/>
    <lineage>
        <taxon>Bacteria</taxon>
        <taxon>Bacillati</taxon>
        <taxon>Actinomycetota</taxon>
        <taxon>Actinomycetes</taxon>
        <taxon>Propionibacteriales</taxon>
        <taxon>Propionibacteriaceae</taxon>
        <taxon>Cutibacterium</taxon>
    </lineage>
</organism>
<comment type="subcellular location">
    <subcellularLocation>
        <location evidence="1">Membrane</location>
        <topology evidence="1">Multi-pass membrane protein</topology>
    </subcellularLocation>
</comment>
<evidence type="ECO:0000313" key="7">
    <source>
        <dbReference type="EMBL" id="ERF57564.1"/>
    </source>
</evidence>
<evidence type="ECO:0000313" key="8">
    <source>
        <dbReference type="Proteomes" id="UP000016307"/>
    </source>
</evidence>
<evidence type="ECO:0000256" key="3">
    <source>
        <dbReference type="ARBA" id="ARBA00022692"/>
    </source>
</evidence>
<dbReference type="PANTHER" id="PTHR42893">
    <property type="entry name" value="PROTEIN DETOXIFICATION 44, CHLOROPLASTIC-RELATED"/>
    <property type="match status" value="1"/>
</dbReference>
<keyword evidence="8" id="KW-1185">Reference proteome</keyword>
<dbReference type="Pfam" id="PF01554">
    <property type="entry name" value="MatE"/>
    <property type="match status" value="1"/>
</dbReference>
<evidence type="ECO:0008006" key="9">
    <source>
        <dbReference type="Google" id="ProtNLM"/>
    </source>
</evidence>
<gene>
    <name evidence="7" type="ORF">H641_02818</name>
</gene>
<feature type="non-terminal residue" evidence="7">
    <location>
        <position position="106"/>
    </location>
</feature>
<feature type="transmembrane region" description="Helical" evidence="6">
    <location>
        <begin position="41"/>
        <end position="62"/>
    </location>
</feature>
<dbReference type="AlphaFoldDB" id="U1GL98"/>